<sequence>MKLIEKIDRHEVLRRWAIGEVYSEFFNPLYEFGRDETMKMLLSGSRYLEREAIDMVLEFKQNLVDSISLYVKWYRAILEINKSDLDMVYTLQLPGWEKNTDGSFLVADAARNINEMPDMDARISGIYQSLKDRDVKLQGITLLAVDKIGPYVAVEGTGRLTSIYMAQQLNNLDLIQDNQVEVALGLY</sequence>
<accession>A0A0D0GBF3</accession>
<dbReference type="AlphaFoldDB" id="A0A0D0GBF3"/>
<dbReference type="RefSeq" id="WP_041887149.1">
    <property type="nucleotide sequence ID" value="NZ_CP157278.1"/>
</dbReference>
<proteinExistence type="predicted"/>
<dbReference type="EMBL" id="JXRA01000158">
    <property type="protein sequence ID" value="KIO74597.1"/>
    <property type="molecule type" value="Genomic_DNA"/>
</dbReference>
<evidence type="ECO:0000313" key="1">
    <source>
        <dbReference type="EMBL" id="KIO74597.1"/>
    </source>
</evidence>
<dbReference type="Proteomes" id="UP000032049">
    <property type="component" value="Unassembled WGS sequence"/>
</dbReference>
<evidence type="ECO:0000313" key="2">
    <source>
        <dbReference type="Proteomes" id="UP000032049"/>
    </source>
</evidence>
<dbReference type="OrthoDB" id="754223at2"/>
<dbReference type="STRING" id="1503925.TH53_25540"/>
<comment type="caution">
    <text evidence="1">The sequence shown here is derived from an EMBL/GenBank/DDBJ whole genome shotgun (WGS) entry which is preliminary data.</text>
</comment>
<reference evidence="1 2" key="1">
    <citation type="submission" date="2015-01" db="EMBL/GenBank/DDBJ databases">
        <title>Draft genome sequence of Pedobacter sp. NL19 isolated from sludge of an effluent treatment pond in an abandoned uranium mine.</title>
        <authorList>
            <person name="Santos T."/>
            <person name="Caetano T."/>
            <person name="Covas C."/>
            <person name="Cruz A."/>
            <person name="Mendo S."/>
        </authorList>
    </citation>
    <scope>NUCLEOTIDE SEQUENCE [LARGE SCALE GENOMIC DNA]</scope>
    <source>
        <strain evidence="1 2">NL19</strain>
    </source>
</reference>
<keyword evidence="2" id="KW-1185">Reference proteome</keyword>
<name>A0A0D0GBF3_9SPHI</name>
<gene>
    <name evidence="1" type="ORF">TH53_25540</name>
</gene>
<organism evidence="1 2">
    <name type="scientific">Pedobacter lusitanus</name>
    <dbReference type="NCBI Taxonomy" id="1503925"/>
    <lineage>
        <taxon>Bacteria</taxon>
        <taxon>Pseudomonadati</taxon>
        <taxon>Bacteroidota</taxon>
        <taxon>Sphingobacteriia</taxon>
        <taxon>Sphingobacteriales</taxon>
        <taxon>Sphingobacteriaceae</taxon>
        <taxon>Pedobacter</taxon>
    </lineage>
</organism>
<protein>
    <submittedName>
        <fullName evidence="1">Uncharacterized protein</fullName>
    </submittedName>
</protein>